<dbReference type="SUPFAM" id="SSF57997">
    <property type="entry name" value="Tropomyosin"/>
    <property type="match status" value="1"/>
</dbReference>
<feature type="region of interest" description="Disordered" evidence="2">
    <location>
        <begin position="233"/>
        <end position="305"/>
    </location>
</feature>
<evidence type="ECO:0000256" key="1">
    <source>
        <dbReference type="SAM" id="Coils"/>
    </source>
</evidence>
<feature type="coiled-coil region" evidence="1">
    <location>
        <begin position="362"/>
        <end position="403"/>
    </location>
</feature>
<dbReference type="PANTHER" id="PTHR23159:SF60">
    <property type="entry name" value="SPINDLE ASSEMBLY ABNORMAL PROTEIN 4"/>
    <property type="match status" value="1"/>
</dbReference>
<dbReference type="Proteomes" id="UP000775547">
    <property type="component" value="Unassembled WGS sequence"/>
</dbReference>
<proteinExistence type="predicted"/>
<protein>
    <submittedName>
        <fullName evidence="3">Uncharacterized protein</fullName>
    </submittedName>
</protein>
<feature type="compositionally biased region" description="Polar residues" evidence="2">
    <location>
        <begin position="278"/>
        <end position="292"/>
    </location>
</feature>
<feature type="region of interest" description="Disordered" evidence="2">
    <location>
        <begin position="904"/>
        <end position="938"/>
    </location>
</feature>
<keyword evidence="1" id="KW-0175">Coiled coil</keyword>
<dbReference type="Gene3D" id="1.10.287.1490">
    <property type="match status" value="1"/>
</dbReference>
<comment type="caution">
    <text evidence="3">The sequence shown here is derived from an EMBL/GenBank/DDBJ whole genome shotgun (WGS) entry which is preliminary data.</text>
</comment>
<sequence length="938" mass="102100">MPCILLLSEHKASDVNEVDTVHSRSDVKLSTFAVRKTAQENKDSLGPNWSTWVGKAINKLEEEGILATSPSAAGNLTITPTGTQAITAARKSLSVAINASPSAVPEELIWKHITQQPPTTRSQPATRGIKRVEAGKDINRGKFAFEDKDKDETRKEVYGNYGSTRYAVEEILLQNEQGGELRALRKGVEDDQWLRETSPLTDLGEDDSEETARLRVALQERTEEILRMRRELAAAKAAAAQQSTNEPGSPHRLPTPDIDDAPTSPLRAVASRSKGVIRTQSGSRISLVSKQPTPAPSSPGTDAADLPMAFVTDEGCDNLSMHERNDDRVQPWLQTTTPGVMTSDSLKVLQLQRDLASRVTSMNNLQAQFSQLQMDYAEAQQSVAERDTRLSQLSDKIKSLEADVALTLGDIERQSLHLEGFQNDLRSRDASLASAKAERERDRAEINRIQAKLSAAEESQATLTSQVAQAENDVAALRAEMAQKKSTLDTESHRVRVGLETQLQTLLATKSELERNVGELESSKSTMAESFTKATEDHALVSRQLRDAEGANASLRSQLTSALDENSTLKATLTASDHSVAMLTSRISTMEVSQSQDTADIEKLTLSLAAAVQDMTTLRQQVTSAELSATNLQSALDVSQETTKDLRTQIAATIAERNEFASQVEAAQVTITASESSLNQLNAALATTTAELTHSVAAAAELQAKLDVTADKLVVREDQIQLLEGAASTNDQELARLVTELSMAESIARKFREETTSSDAKVKELRSQVSAAQKLLASTKANHAVESDKQASAISELEKSLQGARAEIAASKQDLHKANSVYTDIQSQLDQQSIDLGETRVNLDFARLRASKLESDLEVAIRKAQEAEEEVIELRTSKEADEATIENLKGMFLSLKETQMQSLAELDSKVVSTKSSPAPKRRSARSTSNKGPVPFKLS</sequence>
<feature type="coiled-coil region" evidence="1">
    <location>
        <begin position="843"/>
        <end position="884"/>
    </location>
</feature>
<dbReference type="EMBL" id="JABCKV010000270">
    <property type="protein sequence ID" value="KAG5641660.1"/>
    <property type="molecule type" value="Genomic_DNA"/>
</dbReference>
<organism evidence="3 4">
    <name type="scientific">Asterophora parasitica</name>
    <dbReference type="NCBI Taxonomy" id="117018"/>
    <lineage>
        <taxon>Eukaryota</taxon>
        <taxon>Fungi</taxon>
        <taxon>Dikarya</taxon>
        <taxon>Basidiomycota</taxon>
        <taxon>Agaricomycotina</taxon>
        <taxon>Agaricomycetes</taxon>
        <taxon>Agaricomycetidae</taxon>
        <taxon>Agaricales</taxon>
        <taxon>Tricholomatineae</taxon>
        <taxon>Lyophyllaceae</taxon>
        <taxon>Asterophora</taxon>
    </lineage>
</organism>
<dbReference type="PANTHER" id="PTHR23159">
    <property type="entry name" value="CENTROSOMAL PROTEIN 2"/>
    <property type="match status" value="1"/>
</dbReference>
<feature type="coiled-coil region" evidence="1">
    <location>
        <begin position="432"/>
        <end position="565"/>
    </location>
</feature>
<gene>
    <name evidence="3" type="ORF">DXG03_004526</name>
</gene>
<reference evidence="3" key="1">
    <citation type="submission" date="2020-07" db="EMBL/GenBank/DDBJ databases">
        <authorList>
            <person name="Nieuwenhuis M."/>
            <person name="Van De Peppel L.J.J."/>
        </authorList>
    </citation>
    <scope>NUCLEOTIDE SEQUENCE</scope>
    <source>
        <strain evidence="3">AP01</strain>
        <tissue evidence="3">Mycelium</tissue>
    </source>
</reference>
<accession>A0A9P7G2K5</accession>
<evidence type="ECO:0000313" key="4">
    <source>
        <dbReference type="Proteomes" id="UP000775547"/>
    </source>
</evidence>
<reference evidence="3" key="2">
    <citation type="submission" date="2021-10" db="EMBL/GenBank/DDBJ databases">
        <title>Phylogenomics reveals ancestral predisposition of the termite-cultivated fungus Termitomyces towards a domesticated lifestyle.</title>
        <authorList>
            <person name="Auxier B."/>
            <person name="Grum-Grzhimaylo A."/>
            <person name="Cardenas M.E."/>
            <person name="Lodge J.D."/>
            <person name="Laessoe T."/>
            <person name="Pedersen O."/>
            <person name="Smith M.E."/>
            <person name="Kuyper T.W."/>
            <person name="Franco-Molano E.A."/>
            <person name="Baroni T.J."/>
            <person name="Aanen D.K."/>
        </authorList>
    </citation>
    <scope>NUCLEOTIDE SEQUENCE</scope>
    <source>
        <strain evidence="3">AP01</strain>
        <tissue evidence="3">Mycelium</tissue>
    </source>
</reference>
<name>A0A9P7G2K5_9AGAR</name>
<dbReference type="AlphaFoldDB" id="A0A9P7G2K5"/>
<dbReference type="OrthoDB" id="3271002at2759"/>
<evidence type="ECO:0000256" key="2">
    <source>
        <dbReference type="SAM" id="MobiDB-lite"/>
    </source>
</evidence>
<feature type="coiled-coil region" evidence="1">
    <location>
        <begin position="762"/>
        <end position="814"/>
    </location>
</feature>
<keyword evidence="4" id="KW-1185">Reference proteome</keyword>
<evidence type="ECO:0000313" key="3">
    <source>
        <dbReference type="EMBL" id="KAG5641660.1"/>
    </source>
</evidence>